<sequence length="2749" mass="306749">MSFNNTKANTEQSKPQVTTFQFDNKAVGQVKDSVNLFTGTVNVPINIATFQGRKGLDVDINMMYNSNVQNSVKNWNISNPTGILGLGWDMSFDKIAVNKNGSGTSSSDEYFLVSNGSANQLIQDGFLPTNPVDILLFQLRNYEFWDAQYDAYNEKWTIIKEDGTVFIYGDKNSGRNTVQYGVQWGNWMGASNVTIGQEHFANAWNLSEVRNTWGESVFYTYDNVDVPVGNANGLVYTQASYLKKIEDSFKRTIVFFYGEKYGAKNPSTKNIVEYQSSHTNQPTPNAYQDSYETRYLDYIEVRNKLNILQFTILFEYDFINLGTNSQVEVYPLMWKRVLKSFWQVQPSGNTLPGIEFEYYDTIQDINSGALKSILYPQGAKAIYSYKEEPLNSARNIKINAPLANATPRVWFGSDYTVITWYDKANKKLVAKVHSWSGNWSEYQLNSDISTENYFNNVDFDMDSLGVITKQDYIALYFTDKTKKQFQLFLYRRNPEQFGTFNLTNGAQYFPLQSETSKVSVESGKDFVIVSSKDITTTPITAFQWNWRQKVWNNSARLQQGGIAIAIPSPSDVSKASNIAIKARDNYYIATFYNFTSKLLQFQLFYHNGNNVWSKSAVYNTSNVTIYKNDSEGLDFPLNMTLSNSFGVATYITDQTDTKISYSLRILQWDKNFNLLNAGTPLVKTYESPIVEGKSQYQLFSTLLTDSLIANNPFLNRYIGGMGNNNNPLNWKAASFITKPEDIVHFATGLDIATMSKEQGQNNSNQYLQFNPNFGSWGAPQNLASTGKHITVSSNYMTVGKDVFYQNTNGNWIKQTQQLNNLNAPETVQNRASMYIAYQDTTDDNAQTYFVNPINGSLSAPVKLPITSEGFGQKIMVDQETVKAGTLLAGADVFVTYPSNQEFDSCSSLALYKVVDGKATDSVQVTPVSYIAITNDVNSEDVFYQSYDYTRSAQSIITYDAHSSLAQFPKVTTFMGTKIPDVALTTSGILISYFSNGVSLQNEIPYNTNWVYNYSQLLNGALLQKLQYDKEGNLVSKDINYWQIFTANVNQKSYLFGAFFRISKTVSEQDGVTQLSTIEYYQDIGLPMRSFSSYYDSNGDQKTITSEKKYAIQIPNYQAAMQQKHLLNAIAQESVFISDKNTEKKCVSSKIVTWKNWSTNAEWKWSPFQNFEWLDNDKNTPDFDFSTIQNNNDWLKKQEVVTRGVYDTVNEMMDVEGVKASYIYSTDAQFQIAEFLTASKIGEEASFLSFESYEDNDGWTILPNASIIPNDKDATIDAKIGQASLKIEKGIGLENSFTPQNQLQDYVFSSYVKLPDGFDTSKGDAKWIVSFSQNGTTVGNEIELSFGNEVGKWLYVYQILNLKAVQANGNSAITISIKAQNNNTATAVLVDCVRFSPLQSLFSATSVNTQIDAIQASLGSNGEVKRKFFDNYQRIVANTSFAEKTTSMATNYFSRTGNDNAFSTENPNSKLKIMAVNGGDALSFTQGNEWKNYWTPSNEQDWQTENGVLNYTKSSGEGILSYKGNELNDYGLLVQLMPKEIISNSLGLQIGDQYTIQWNPSTSQWELLGSDHQILQFKKPSIKISHPKSKEDAQSLLLRTGCYSKVIGNAVNAKEDAIYESEFNKFYKINQTSNTTEIASLASQWTVMVTKNTLLFFADGILVFNYKSNSIISGKLSLFTNNKISINSLLTMISPMATQTFVNAVGNDMQSQLLDNTRMTVIENIYNNQGNIIANTKPAFVEASTSTPVFQYISEFALYDFDTQKMQGLITDTYQEDEGYPYFGYRYETSPLGRILEQSMPGVAYKLGANTQKYEYGSNDGTYGLPKGEYYQVSVTDQNGNKTYTITDKRNQEVRKVSQKSATAEIVSAVYYNDLGYPIRALSPNYEEGGQNNEDWISYQTYSFIGELISTSNANGGTTEMIYDRSNRLRFRQDAEGKSQGNYQYYKYDLSGRISETGYVAGVWDRNALQDQANYHPEYPENVSTWRMKTYYDYDGTNAPYQIGQVVKTENNHSDDGNADVIENFLYDIYGNVISRTQKVIDFDNENYETRFYYNNLGGITQIDYPVEKGSTPYSVYYTYNTIGQIERIGNTASSSNIASYVYNPTGKPLEETLNPTGNSFIRNYGYNSPVWLDNVKDTKTQDSSFIFQETLQTSLPEGPAYYNGQSAAIRFQYPSDMSAGSTFTNTYNSLNALENVKESRGQNELNTKQYKFDNNGNFDTITIDSKTYQFEPEIGKGDRLQKVTDIENQSTLFDFQYNLNGSIAHYQTSDDDGYEAQQLQFTYDAGSRMTAVINDLNLEKQYKFFYNNSSDRVLKQQYSGGSVQESTLYVKSLSGNPLVQIKKSNSVKDTLYMVYGPIGVVSFVKNNNTYFTLKDHLGSVRVIMDDNANAIAAYEYDIYGNVTVVAQPETDFFPYLFTSQEYDYELGIYNYKARFYFSRIGRFGVIDNYNQFFSPYIYAGNSPLVYIDPSGNFSIGNFFSAIGGAIIGAFEILIGVAIDVVAGVLEAVTGGLSTPVSIGLASLAGAFIGAGVSSVTYSAVSLITNDFSWKEYGINTAIGFVVGAITGGFGAAGSIAAEAATGVKAAADAGKAVSTLAKVANAGIKGAFAVAGAELAVTSATLIDNAAHGNSLGAGLDEALIKGVLSSTLSWAIPGIDYKSGWGNLFSRVSAGIAKSEAIDVSIQLGSNAIHGNSFDTGLMNTVVGGFVGGSIGSLETKSYATERAQNELNFMNIGTPKYQVPANGIIRL</sequence>
<evidence type="ECO:0000313" key="3">
    <source>
        <dbReference type="Proteomes" id="UP000830454"/>
    </source>
</evidence>
<accession>A0ABY4HL73</accession>
<keyword evidence="1" id="KW-1133">Transmembrane helix</keyword>
<dbReference type="InterPro" id="IPR050708">
    <property type="entry name" value="T6SS_VgrG/RHS"/>
</dbReference>
<evidence type="ECO:0000313" key="2">
    <source>
        <dbReference type="EMBL" id="UOX33438.1"/>
    </source>
</evidence>
<name>A0ABY4HL73_9FLAO</name>
<dbReference type="RefSeq" id="WP_246916059.1">
    <property type="nucleotide sequence ID" value="NZ_CP090145.1"/>
</dbReference>
<feature type="transmembrane region" description="Helical" evidence="1">
    <location>
        <begin position="2552"/>
        <end position="2577"/>
    </location>
</feature>
<proteinExistence type="predicted"/>
<dbReference type="Gene3D" id="2.180.10.10">
    <property type="entry name" value="RHS repeat-associated core"/>
    <property type="match status" value="1"/>
</dbReference>
<dbReference type="NCBIfam" id="TIGR03696">
    <property type="entry name" value="Rhs_assc_core"/>
    <property type="match status" value="1"/>
</dbReference>
<keyword evidence="1" id="KW-0472">Membrane</keyword>
<reference evidence="2" key="1">
    <citation type="submission" date="2021-12" db="EMBL/GenBank/DDBJ databases">
        <authorList>
            <person name="Cha I.-T."/>
            <person name="Lee K.-E."/>
            <person name="Park S.-J."/>
        </authorList>
    </citation>
    <scope>NUCLEOTIDE SEQUENCE</scope>
    <source>
        <strain evidence="2">YSM-43</strain>
    </source>
</reference>
<dbReference type="Proteomes" id="UP000830454">
    <property type="component" value="Chromosome"/>
</dbReference>
<evidence type="ECO:0000256" key="1">
    <source>
        <dbReference type="SAM" id="Phobius"/>
    </source>
</evidence>
<gene>
    <name evidence="2" type="ORF">LXD69_15560</name>
</gene>
<organism evidence="2 3">
    <name type="scientific">Flavobacterium sediminilitoris</name>
    <dbReference type="NCBI Taxonomy" id="2024526"/>
    <lineage>
        <taxon>Bacteria</taxon>
        <taxon>Pseudomonadati</taxon>
        <taxon>Bacteroidota</taxon>
        <taxon>Flavobacteriia</taxon>
        <taxon>Flavobacteriales</taxon>
        <taxon>Flavobacteriaceae</taxon>
        <taxon>Flavobacterium</taxon>
    </lineage>
</organism>
<reference evidence="2" key="2">
    <citation type="submission" date="2022-04" db="EMBL/GenBank/DDBJ databases">
        <title>Complete Genome Sequence of Flavobacterium sediminilitoris YSM-43, Isolated from a Tidal Sediment.</title>
        <authorList>
            <person name="Lee P.A."/>
        </authorList>
    </citation>
    <scope>NUCLEOTIDE SEQUENCE</scope>
    <source>
        <strain evidence="2">YSM-43</strain>
    </source>
</reference>
<dbReference type="EMBL" id="CP090145">
    <property type="protein sequence ID" value="UOX33438.1"/>
    <property type="molecule type" value="Genomic_DNA"/>
</dbReference>
<protein>
    <recommendedName>
        <fullName evidence="4">RHS repeat-associated protein</fullName>
    </recommendedName>
</protein>
<evidence type="ECO:0008006" key="4">
    <source>
        <dbReference type="Google" id="ProtNLM"/>
    </source>
</evidence>
<keyword evidence="1" id="KW-0812">Transmembrane</keyword>
<dbReference type="PANTHER" id="PTHR32305:SF15">
    <property type="entry name" value="PROTEIN RHSA-RELATED"/>
    <property type="match status" value="1"/>
</dbReference>
<keyword evidence="3" id="KW-1185">Reference proteome</keyword>
<feature type="transmembrane region" description="Helical" evidence="1">
    <location>
        <begin position="2517"/>
        <end position="2540"/>
    </location>
</feature>
<dbReference type="InterPro" id="IPR022385">
    <property type="entry name" value="Rhs_assc_core"/>
</dbReference>
<dbReference type="PANTHER" id="PTHR32305">
    <property type="match status" value="1"/>
</dbReference>
<feature type="transmembrane region" description="Helical" evidence="1">
    <location>
        <begin position="2478"/>
        <end position="2505"/>
    </location>
</feature>